<dbReference type="GO" id="GO:0004519">
    <property type="term" value="F:endonuclease activity"/>
    <property type="evidence" value="ECO:0007669"/>
    <property type="project" value="InterPro"/>
</dbReference>
<gene>
    <name evidence="2" type="ORF">UFOVP164_18</name>
</gene>
<dbReference type="InterPro" id="IPR003615">
    <property type="entry name" value="HNH_nuc"/>
</dbReference>
<evidence type="ECO:0000313" key="2">
    <source>
        <dbReference type="EMBL" id="CAB5238309.1"/>
    </source>
</evidence>
<evidence type="ECO:0000259" key="1">
    <source>
        <dbReference type="SMART" id="SM00507"/>
    </source>
</evidence>
<dbReference type="CDD" id="cd00085">
    <property type="entry name" value="HNHc"/>
    <property type="match status" value="1"/>
</dbReference>
<proteinExistence type="predicted"/>
<dbReference type="EMBL" id="LR798458">
    <property type="protein sequence ID" value="CAB5238309.1"/>
    <property type="molecule type" value="Genomic_DNA"/>
</dbReference>
<organism evidence="2">
    <name type="scientific">uncultured Caudovirales phage</name>
    <dbReference type="NCBI Taxonomy" id="2100421"/>
    <lineage>
        <taxon>Viruses</taxon>
        <taxon>Duplodnaviria</taxon>
        <taxon>Heunggongvirae</taxon>
        <taxon>Uroviricota</taxon>
        <taxon>Caudoviricetes</taxon>
        <taxon>Peduoviridae</taxon>
        <taxon>Maltschvirus</taxon>
        <taxon>Maltschvirus maltsch</taxon>
    </lineage>
</organism>
<protein>
    <submittedName>
        <fullName evidence="2">HNHc domain containing protein</fullName>
    </submittedName>
</protein>
<sequence length="133" mass="15854">MRTTKTYAEKLLDPRWQKKRLEVLNNANFQCEICGDKESTLHVHHKHYIKGREVWEYDNQQLISLCKECHKGQHDDDEKFHDLIARIPLDGPNNRNEVYYLIAGFIGQFMAFEHPYQEKIFDAGMAASDWWQK</sequence>
<dbReference type="InterPro" id="IPR002711">
    <property type="entry name" value="HNH"/>
</dbReference>
<dbReference type="SMART" id="SM00507">
    <property type="entry name" value="HNHc"/>
    <property type="match status" value="1"/>
</dbReference>
<accession>A0A6J7XLW5</accession>
<dbReference type="GO" id="GO:0003676">
    <property type="term" value="F:nucleic acid binding"/>
    <property type="evidence" value="ECO:0007669"/>
    <property type="project" value="InterPro"/>
</dbReference>
<dbReference type="GO" id="GO:0008270">
    <property type="term" value="F:zinc ion binding"/>
    <property type="evidence" value="ECO:0007669"/>
    <property type="project" value="InterPro"/>
</dbReference>
<dbReference type="Gene3D" id="1.10.30.50">
    <property type="match status" value="1"/>
</dbReference>
<dbReference type="Pfam" id="PF01844">
    <property type="entry name" value="HNH"/>
    <property type="match status" value="1"/>
</dbReference>
<feature type="domain" description="HNH nuclease" evidence="1">
    <location>
        <begin position="18"/>
        <end position="71"/>
    </location>
</feature>
<reference evidence="2" key="1">
    <citation type="submission" date="2020-05" db="EMBL/GenBank/DDBJ databases">
        <authorList>
            <person name="Chiriac C."/>
            <person name="Salcher M."/>
            <person name="Ghai R."/>
            <person name="Kavagutti S V."/>
        </authorList>
    </citation>
    <scope>NUCLEOTIDE SEQUENCE</scope>
</reference>
<name>A0A6J7XLW5_9CAUD</name>